<dbReference type="AlphaFoldDB" id="A0A9J6CTM0"/>
<feature type="compositionally biased region" description="Low complexity" evidence="1">
    <location>
        <begin position="38"/>
        <end position="66"/>
    </location>
</feature>
<comment type="caution">
    <text evidence="3">The sequence shown here is derived from an EMBL/GenBank/DDBJ whole genome shotgun (WGS) entry which is preliminary data.</text>
</comment>
<evidence type="ECO:0000313" key="3">
    <source>
        <dbReference type="EMBL" id="KAG5685083.1"/>
    </source>
</evidence>
<feature type="region of interest" description="Disordered" evidence="1">
    <location>
        <begin position="296"/>
        <end position="334"/>
    </location>
</feature>
<dbReference type="EMBL" id="JADBJN010000001">
    <property type="protein sequence ID" value="KAG5685083.1"/>
    <property type="molecule type" value="Genomic_DNA"/>
</dbReference>
<name>A0A9J6CTM0_POLVA</name>
<reference evidence="3" key="1">
    <citation type="submission" date="2021-03" db="EMBL/GenBank/DDBJ databases">
        <title>Chromosome level genome of the anhydrobiotic midge Polypedilum vanderplanki.</title>
        <authorList>
            <person name="Yoshida Y."/>
            <person name="Kikawada T."/>
            <person name="Gusev O."/>
        </authorList>
    </citation>
    <scope>NUCLEOTIDE SEQUENCE</scope>
    <source>
        <strain evidence="3">NIAS01</strain>
        <tissue evidence="3">Whole body or cell culture</tissue>
    </source>
</reference>
<proteinExistence type="predicted"/>
<feature type="region of interest" description="Disordered" evidence="1">
    <location>
        <begin position="38"/>
        <end position="74"/>
    </location>
</feature>
<feature type="region of interest" description="Disordered" evidence="1">
    <location>
        <begin position="132"/>
        <end position="171"/>
    </location>
</feature>
<keyword evidence="4" id="KW-1185">Reference proteome</keyword>
<feature type="compositionally biased region" description="Polar residues" evidence="1">
    <location>
        <begin position="132"/>
        <end position="159"/>
    </location>
</feature>
<accession>A0A9J6CTM0</accession>
<evidence type="ECO:0000313" key="4">
    <source>
        <dbReference type="Proteomes" id="UP001107558"/>
    </source>
</evidence>
<organism evidence="3 4">
    <name type="scientific">Polypedilum vanderplanki</name>
    <name type="common">Sleeping chironomid midge</name>
    <dbReference type="NCBI Taxonomy" id="319348"/>
    <lineage>
        <taxon>Eukaryota</taxon>
        <taxon>Metazoa</taxon>
        <taxon>Ecdysozoa</taxon>
        <taxon>Arthropoda</taxon>
        <taxon>Hexapoda</taxon>
        <taxon>Insecta</taxon>
        <taxon>Pterygota</taxon>
        <taxon>Neoptera</taxon>
        <taxon>Endopterygota</taxon>
        <taxon>Diptera</taxon>
        <taxon>Nematocera</taxon>
        <taxon>Chironomoidea</taxon>
        <taxon>Chironomidae</taxon>
        <taxon>Chironominae</taxon>
        <taxon>Polypedilum</taxon>
        <taxon>Polypedilum</taxon>
    </lineage>
</organism>
<dbReference type="Proteomes" id="UP001107558">
    <property type="component" value="Chromosome 1"/>
</dbReference>
<evidence type="ECO:0000256" key="1">
    <source>
        <dbReference type="SAM" id="MobiDB-lite"/>
    </source>
</evidence>
<protein>
    <submittedName>
        <fullName evidence="3">Uncharacterized protein</fullName>
    </submittedName>
</protein>
<feature type="signal peptide" evidence="2">
    <location>
        <begin position="1"/>
        <end position="18"/>
    </location>
</feature>
<evidence type="ECO:0000256" key="2">
    <source>
        <dbReference type="SAM" id="SignalP"/>
    </source>
</evidence>
<gene>
    <name evidence="3" type="ORF">PVAND_014284</name>
</gene>
<keyword evidence="2" id="KW-0732">Signal</keyword>
<feature type="chain" id="PRO_5039928410" evidence="2">
    <location>
        <begin position="19"/>
        <end position="334"/>
    </location>
</feature>
<sequence length="334" mass="39972">MILHNLLYILLLATNLKGQQQWTTIQHIQPQQLNGQYNQHHQSNQQVNNNQRHHSQQWNSQNQHQQETNQYKSWQAAREQVIEAEKRLIQHQQALAGNNNQNTNKLQSNFNQNYQQTNPHLVQQTPINNDEQQYDSIGRNIPQSTINNNRRPEVTNQGNEDAFKRRKSEPWEGEGDIEYTKSQEAELINPIIGWKIKNKKWQVPYKMDKNIRWTTDDLNYIKKNLQLASKKMKINFKERDYETYYLVISSMRQCIAYSLKQYQPIYKEIYICLDYTIEPYNEIFRATQIGYQVNERINKNDTSEEEHEESEEDNESDDEETDEEDSNEEHDDSY</sequence>
<feature type="compositionally biased region" description="Acidic residues" evidence="1">
    <location>
        <begin position="303"/>
        <end position="334"/>
    </location>
</feature>